<feature type="transmembrane region" description="Helical" evidence="1">
    <location>
        <begin position="6"/>
        <end position="22"/>
    </location>
</feature>
<dbReference type="PANTHER" id="PTHR46610:SF1">
    <property type="entry name" value="OS06G0147300 PROTEIN"/>
    <property type="match status" value="1"/>
</dbReference>
<keyword evidence="1" id="KW-0812">Transmembrane</keyword>
<evidence type="ECO:0000256" key="1">
    <source>
        <dbReference type="SAM" id="Phobius"/>
    </source>
</evidence>
<sequence length="120" mass="13155">MASTTATYVGIFFLTGNSILAINRSRGDAAAVIFVLASYLSLTQLFYCLSWFEASPQGSAARDKARFGVWFTTTLLTAMFSWRVAAVMPWPVAAGVWLMGGSTIAGGFYTLFLYRPRGDW</sequence>
<keyword evidence="3" id="KW-1185">Reference proteome</keyword>
<name>A0ABC9DVN4_9POAL</name>
<feature type="transmembrane region" description="Helical" evidence="1">
    <location>
        <begin position="67"/>
        <end position="85"/>
    </location>
</feature>
<evidence type="ECO:0000313" key="2">
    <source>
        <dbReference type="EMBL" id="CAL5045888.1"/>
    </source>
</evidence>
<dbReference type="EMBL" id="OZ075145">
    <property type="protein sequence ID" value="CAL5045888.1"/>
    <property type="molecule type" value="Genomic_DNA"/>
</dbReference>
<dbReference type="AlphaFoldDB" id="A0ABC9DVN4"/>
<dbReference type="Pfam" id="PF20100">
    <property type="entry name" value="DUF6490"/>
    <property type="match status" value="1"/>
</dbReference>
<proteinExistence type="predicted"/>
<gene>
    <name evidence="2" type="ORF">URODEC1_LOCUS89046</name>
</gene>
<reference evidence="2" key="1">
    <citation type="submission" date="2024-10" db="EMBL/GenBank/DDBJ databases">
        <authorList>
            <person name="Ryan C."/>
        </authorList>
    </citation>
    <scope>NUCLEOTIDE SEQUENCE [LARGE SCALE GENOMIC DNA]</scope>
</reference>
<keyword evidence="1" id="KW-1133">Transmembrane helix</keyword>
<protein>
    <submittedName>
        <fullName evidence="2">Uncharacterized protein</fullName>
    </submittedName>
</protein>
<dbReference type="PANTHER" id="PTHR46610">
    <property type="entry name" value="OS05G0181300 PROTEIN"/>
    <property type="match status" value="1"/>
</dbReference>
<dbReference type="InterPro" id="IPR045501">
    <property type="entry name" value="DUF6490"/>
</dbReference>
<evidence type="ECO:0000313" key="3">
    <source>
        <dbReference type="Proteomes" id="UP001497457"/>
    </source>
</evidence>
<dbReference type="Proteomes" id="UP001497457">
    <property type="component" value="Chromosome 35b"/>
</dbReference>
<organism evidence="2 3">
    <name type="scientific">Urochloa decumbens</name>
    <dbReference type="NCBI Taxonomy" id="240449"/>
    <lineage>
        <taxon>Eukaryota</taxon>
        <taxon>Viridiplantae</taxon>
        <taxon>Streptophyta</taxon>
        <taxon>Embryophyta</taxon>
        <taxon>Tracheophyta</taxon>
        <taxon>Spermatophyta</taxon>
        <taxon>Magnoliopsida</taxon>
        <taxon>Liliopsida</taxon>
        <taxon>Poales</taxon>
        <taxon>Poaceae</taxon>
        <taxon>PACMAD clade</taxon>
        <taxon>Panicoideae</taxon>
        <taxon>Panicodae</taxon>
        <taxon>Paniceae</taxon>
        <taxon>Melinidinae</taxon>
        <taxon>Urochloa</taxon>
    </lineage>
</organism>
<feature type="transmembrane region" description="Helical" evidence="1">
    <location>
        <begin position="29"/>
        <end position="47"/>
    </location>
</feature>
<keyword evidence="1" id="KW-0472">Membrane</keyword>
<accession>A0ABC9DVN4</accession>
<feature type="transmembrane region" description="Helical" evidence="1">
    <location>
        <begin position="92"/>
        <end position="114"/>
    </location>
</feature>